<comment type="caution">
    <text evidence="1">The sequence shown here is derived from an EMBL/GenBank/DDBJ whole genome shotgun (WGS) entry which is preliminary data.</text>
</comment>
<organism evidence="1 2">
    <name type="scientific">Caerostris darwini</name>
    <dbReference type="NCBI Taxonomy" id="1538125"/>
    <lineage>
        <taxon>Eukaryota</taxon>
        <taxon>Metazoa</taxon>
        <taxon>Ecdysozoa</taxon>
        <taxon>Arthropoda</taxon>
        <taxon>Chelicerata</taxon>
        <taxon>Arachnida</taxon>
        <taxon>Araneae</taxon>
        <taxon>Araneomorphae</taxon>
        <taxon>Entelegynae</taxon>
        <taxon>Araneoidea</taxon>
        <taxon>Araneidae</taxon>
        <taxon>Caerostris</taxon>
    </lineage>
</organism>
<proteinExistence type="predicted"/>
<protein>
    <submittedName>
        <fullName evidence="1">Uncharacterized protein</fullName>
    </submittedName>
</protein>
<dbReference type="EMBL" id="BPLQ01011759">
    <property type="protein sequence ID" value="GIY60209.1"/>
    <property type="molecule type" value="Genomic_DNA"/>
</dbReference>
<accession>A0AAV4UR58</accession>
<gene>
    <name evidence="1" type="ORF">CDAR_423241</name>
</gene>
<reference evidence="1 2" key="1">
    <citation type="submission" date="2021-06" db="EMBL/GenBank/DDBJ databases">
        <title>Caerostris darwini draft genome.</title>
        <authorList>
            <person name="Kono N."/>
            <person name="Arakawa K."/>
        </authorList>
    </citation>
    <scope>NUCLEOTIDE SEQUENCE [LARGE SCALE GENOMIC DNA]</scope>
</reference>
<evidence type="ECO:0000313" key="2">
    <source>
        <dbReference type="Proteomes" id="UP001054837"/>
    </source>
</evidence>
<dbReference type="AlphaFoldDB" id="A0AAV4UR58"/>
<name>A0AAV4UR58_9ARAC</name>
<evidence type="ECO:0000313" key="1">
    <source>
        <dbReference type="EMBL" id="GIY60209.1"/>
    </source>
</evidence>
<sequence>MQAKLTSDSNGIPSLRGWKCLHFCFEYCDVLPCLEIRGSSVLLHISVRGDWSLISTDKRAAVAATSSSTVARTGKSLPQTAIKESPLALGIESISAVNQGFSSLENHFR</sequence>
<dbReference type="Proteomes" id="UP001054837">
    <property type="component" value="Unassembled WGS sequence"/>
</dbReference>
<keyword evidence="2" id="KW-1185">Reference proteome</keyword>